<reference evidence="10 11" key="1">
    <citation type="submission" date="2019-01" db="EMBL/GenBank/DDBJ databases">
        <title>Sinorhodobacter populi sp. nov. isolated from the symptomatic bark tissue of Populus euramericana canker.</title>
        <authorList>
            <person name="Xu G."/>
        </authorList>
    </citation>
    <scope>NUCLEOTIDE SEQUENCE [LARGE SCALE GENOMIC DNA]</scope>
    <source>
        <strain evidence="10 11">2D-5</strain>
    </source>
</reference>
<feature type="transmembrane region" description="Helical" evidence="8">
    <location>
        <begin position="151"/>
        <end position="176"/>
    </location>
</feature>
<feature type="transmembrane region" description="Helical" evidence="8">
    <location>
        <begin position="319"/>
        <end position="340"/>
    </location>
</feature>
<evidence type="ECO:0000256" key="4">
    <source>
        <dbReference type="ARBA" id="ARBA00022679"/>
    </source>
</evidence>
<feature type="transmembrane region" description="Helical" evidence="8">
    <location>
        <begin position="346"/>
        <end position="366"/>
    </location>
</feature>
<keyword evidence="4" id="KW-0808">Transferase</keyword>
<evidence type="ECO:0000256" key="1">
    <source>
        <dbReference type="ARBA" id="ARBA00004651"/>
    </source>
</evidence>
<keyword evidence="6 8" id="KW-1133">Transmembrane helix</keyword>
<keyword evidence="7 8" id="KW-0472">Membrane</keyword>
<organism evidence="10 11">
    <name type="scientific">Paenirhodobacter populi</name>
    <dbReference type="NCBI Taxonomy" id="2306993"/>
    <lineage>
        <taxon>Bacteria</taxon>
        <taxon>Pseudomonadati</taxon>
        <taxon>Pseudomonadota</taxon>
        <taxon>Alphaproteobacteria</taxon>
        <taxon>Rhodobacterales</taxon>
        <taxon>Rhodobacter group</taxon>
        <taxon>Paenirhodobacter</taxon>
    </lineage>
</organism>
<evidence type="ECO:0000256" key="3">
    <source>
        <dbReference type="ARBA" id="ARBA00022676"/>
    </source>
</evidence>
<feature type="transmembrane region" description="Helical" evidence="8">
    <location>
        <begin position="102"/>
        <end position="120"/>
    </location>
</feature>
<dbReference type="InterPro" id="IPR038731">
    <property type="entry name" value="RgtA/B/C-like"/>
</dbReference>
<dbReference type="RefSeq" id="WP_128269795.1">
    <property type="nucleotide sequence ID" value="NZ_SAUW01000010.1"/>
</dbReference>
<protein>
    <recommendedName>
        <fullName evidence="9">Glycosyltransferase RgtA/B/C/D-like domain-containing protein</fullName>
    </recommendedName>
</protein>
<dbReference type="GO" id="GO:0009103">
    <property type="term" value="P:lipopolysaccharide biosynthetic process"/>
    <property type="evidence" value="ECO:0007669"/>
    <property type="project" value="UniProtKB-ARBA"/>
</dbReference>
<feature type="transmembrane region" description="Helical" evidence="8">
    <location>
        <begin position="251"/>
        <end position="272"/>
    </location>
</feature>
<proteinExistence type="predicted"/>
<evidence type="ECO:0000256" key="2">
    <source>
        <dbReference type="ARBA" id="ARBA00022475"/>
    </source>
</evidence>
<comment type="subcellular location">
    <subcellularLocation>
        <location evidence="1">Cell membrane</location>
        <topology evidence="1">Multi-pass membrane protein</topology>
    </subcellularLocation>
</comment>
<evidence type="ECO:0000256" key="6">
    <source>
        <dbReference type="ARBA" id="ARBA00022989"/>
    </source>
</evidence>
<keyword evidence="2" id="KW-1003">Cell membrane</keyword>
<evidence type="ECO:0000259" key="9">
    <source>
        <dbReference type="Pfam" id="PF13231"/>
    </source>
</evidence>
<dbReference type="AlphaFoldDB" id="A0A443IUH9"/>
<feature type="transmembrane region" description="Helical" evidence="8">
    <location>
        <begin position="7"/>
        <end position="27"/>
    </location>
</feature>
<name>A0A443IUH9_9RHOB</name>
<keyword evidence="11" id="KW-1185">Reference proteome</keyword>
<reference evidence="10 11" key="2">
    <citation type="submission" date="2019-01" db="EMBL/GenBank/DDBJ databases">
        <authorList>
            <person name="Li Y."/>
        </authorList>
    </citation>
    <scope>NUCLEOTIDE SEQUENCE [LARGE SCALE GENOMIC DNA]</scope>
    <source>
        <strain evidence="10 11">2D-5</strain>
    </source>
</reference>
<feature type="transmembrane region" description="Helical" evidence="8">
    <location>
        <begin position="196"/>
        <end position="217"/>
    </location>
</feature>
<feature type="transmembrane region" description="Helical" evidence="8">
    <location>
        <begin position="292"/>
        <end position="312"/>
    </location>
</feature>
<feature type="domain" description="Glycosyltransferase RgtA/B/C/D-like" evidence="9">
    <location>
        <begin position="54"/>
        <end position="208"/>
    </location>
</feature>
<dbReference type="GO" id="GO:0005886">
    <property type="term" value="C:plasma membrane"/>
    <property type="evidence" value="ECO:0007669"/>
    <property type="project" value="UniProtKB-SubCell"/>
</dbReference>
<dbReference type="GO" id="GO:0016763">
    <property type="term" value="F:pentosyltransferase activity"/>
    <property type="evidence" value="ECO:0007669"/>
    <property type="project" value="TreeGrafter"/>
</dbReference>
<evidence type="ECO:0000313" key="11">
    <source>
        <dbReference type="Proteomes" id="UP000285710"/>
    </source>
</evidence>
<evidence type="ECO:0000313" key="10">
    <source>
        <dbReference type="EMBL" id="RWR11745.1"/>
    </source>
</evidence>
<dbReference type="EMBL" id="SAUW01000010">
    <property type="protein sequence ID" value="RWR11745.1"/>
    <property type="molecule type" value="Genomic_DNA"/>
</dbReference>
<evidence type="ECO:0000256" key="8">
    <source>
        <dbReference type="SAM" id="Phobius"/>
    </source>
</evidence>
<feature type="transmembrane region" description="Helical" evidence="8">
    <location>
        <begin position="63"/>
        <end position="90"/>
    </location>
</feature>
<keyword evidence="5 8" id="KW-0812">Transmembrane</keyword>
<dbReference type="PANTHER" id="PTHR33908:SF11">
    <property type="entry name" value="MEMBRANE PROTEIN"/>
    <property type="match status" value="1"/>
</dbReference>
<accession>A0A443IUH9</accession>
<dbReference type="Proteomes" id="UP000285710">
    <property type="component" value="Unassembled WGS sequence"/>
</dbReference>
<comment type="caution">
    <text evidence="10">The sequence shown here is derived from an EMBL/GenBank/DDBJ whole genome shotgun (WGS) entry which is preliminary data.</text>
</comment>
<dbReference type="InterPro" id="IPR050297">
    <property type="entry name" value="LipidA_mod_glycosyltrf_83"/>
</dbReference>
<dbReference type="PANTHER" id="PTHR33908">
    <property type="entry name" value="MANNOSYLTRANSFERASE YKCB-RELATED"/>
    <property type="match status" value="1"/>
</dbReference>
<keyword evidence="3" id="KW-0328">Glycosyltransferase</keyword>
<feature type="transmembrane region" description="Helical" evidence="8">
    <location>
        <begin position="126"/>
        <end position="144"/>
    </location>
</feature>
<evidence type="ECO:0000256" key="7">
    <source>
        <dbReference type="ARBA" id="ARBA00023136"/>
    </source>
</evidence>
<sequence length="477" mass="50928">MRGNAGLWLPWGLGAYFLAQTIVRLWVGSGVQLDEAELLVMARDFRWGYGPQEPLYNWLQAGVFSLLGVNVAALVVTKNACLWLFYMLVFLGLRRFCDARRASVAVLSLLFVPTIVWEAQRTLSHSVALMVMSAAFLWAVCGLLRRDNWRGWLLLGLTAGLGGLSKTNFWILPPALALALWSLPPAPGRTGQGPGALRGGLLAALVAVAILIGPLLWDMAHPDLALMSVGKLYRDEAPVLGGRYLGGVFEVIEAAVLTFVLLLPVVLAARWFARRGAPEVPPPGAVWIRHLLLRSLFVGLGLLAVAMTIAGAARVSPRWLLPLAVPGAAGLALWALEAGAVRAGRVITSAAVVVALTVLIGIAVVFGTRPSRLSDDYTALHDRVRELAAENGAQVTGAIRDLGALLAVGPDLPVAAEPPLGTAYPPGRPLLRVTPGQGDDTPPAQGADLRGREILPVPNRIDPDRAQDFAVEIWDLP</sequence>
<gene>
    <name evidence="10" type="ORF">D2T33_10935</name>
</gene>
<evidence type="ECO:0000256" key="5">
    <source>
        <dbReference type="ARBA" id="ARBA00022692"/>
    </source>
</evidence>
<dbReference type="Pfam" id="PF13231">
    <property type="entry name" value="PMT_2"/>
    <property type="match status" value="1"/>
</dbReference>